<evidence type="ECO:0000313" key="1">
    <source>
        <dbReference type="EMBL" id="QDP41980.1"/>
    </source>
</evidence>
<accession>A0A516KKQ9</accession>
<protein>
    <recommendedName>
        <fullName evidence="3">DUF4268 domain-containing protein</fullName>
    </recommendedName>
</protein>
<reference evidence="1 2" key="1">
    <citation type="submission" date="2019-07" db="EMBL/GenBank/DDBJ databases">
        <authorList>
            <person name="Li J."/>
        </authorList>
    </citation>
    <scope>NUCLEOTIDE SEQUENCE [LARGE SCALE GENOMIC DNA]</scope>
    <source>
        <strain evidence="1 2">TKL69</strain>
    </source>
</reference>
<keyword evidence="2" id="KW-1185">Reference proteome</keyword>
<evidence type="ECO:0000313" key="2">
    <source>
        <dbReference type="Proteomes" id="UP000315215"/>
    </source>
</evidence>
<organism evidence="1 2">
    <name type="scientific">Radiobacillus deserti</name>
    <dbReference type="NCBI Taxonomy" id="2594883"/>
    <lineage>
        <taxon>Bacteria</taxon>
        <taxon>Bacillati</taxon>
        <taxon>Bacillota</taxon>
        <taxon>Bacilli</taxon>
        <taxon>Bacillales</taxon>
        <taxon>Bacillaceae</taxon>
        <taxon>Radiobacillus</taxon>
    </lineage>
</organism>
<sequence length="334" mass="38859">MSIGGRKEEVILTLYLKKNKKVIEELIGISIEGIKIEESVGKKRIDLYAINSERRIEIFIENQVGPSDSYNHQMDKVTPLINNISEGYVLWIAEKFQQKHIDGIKQLLQDSPHKYINFYAIELQPDVKKRIASLNTCYPLDIWDKLDSINEIEEKLKVVDDYLWMPDTHLGRTYVGGNSFDFESDYDIKKYLMETFCRKVPNFLSFHYSKKDLKYSKQLTFGAGIGNITYFCSIPSKKRKAVVIGIRFERCLSSAYQHFCEKEELLRKSISPTIYFRDDKRTINYSIESDGYNIPVIAGQLAEVFEKFIFFFSPYIYGGKIKDISQAKDTKDRG</sequence>
<dbReference type="OrthoDB" id="2372078at2"/>
<dbReference type="EMBL" id="CP041666">
    <property type="protein sequence ID" value="QDP41980.1"/>
    <property type="molecule type" value="Genomic_DNA"/>
</dbReference>
<evidence type="ECO:0008006" key="3">
    <source>
        <dbReference type="Google" id="ProtNLM"/>
    </source>
</evidence>
<dbReference type="RefSeq" id="WP_143897010.1">
    <property type="nucleotide sequence ID" value="NZ_CP041666.1"/>
</dbReference>
<dbReference type="AlphaFoldDB" id="A0A516KKQ9"/>
<dbReference type="KEGG" id="aqt:FN924_18485"/>
<name>A0A516KKQ9_9BACI</name>
<dbReference type="Proteomes" id="UP000315215">
    <property type="component" value="Chromosome"/>
</dbReference>
<gene>
    <name evidence="1" type="ORF">FN924_18485</name>
</gene>
<proteinExistence type="predicted"/>